<feature type="region of interest" description="Disordered" evidence="1">
    <location>
        <begin position="1"/>
        <end position="29"/>
    </location>
</feature>
<accession>A0ABW1VFI6</accession>
<dbReference type="RefSeq" id="WP_386731603.1">
    <property type="nucleotide sequence ID" value="NZ_JBHSTP010000003.1"/>
</dbReference>
<name>A0ABW1VFI6_9MICO</name>
<evidence type="ECO:0000256" key="1">
    <source>
        <dbReference type="SAM" id="MobiDB-lite"/>
    </source>
</evidence>
<dbReference type="EMBL" id="JBHSTP010000003">
    <property type="protein sequence ID" value="MFC6356711.1"/>
    <property type="molecule type" value="Genomic_DNA"/>
</dbReference>
<comment type="caution">
    <text evidence="2">The sequence shown here is derived from an EMBL/GenBank/DDBJ whole genome shotgun (WGS) entry which is preliminary data.</text>
</comment>
<feature type="compositionally biased region" description="Basic residues" evidence="1">
    <location>
        <begin position="1"/>
        <end position="11"/>
    </location>
</feature>
<dbReference type="Proteomes" id="UP001596306">
    <property type="component" value="Unassembled WGS sequence"/>
</dbReference>
<reference evidence="3" key="1">
    <citation type="journal article" date="2019" name="Int. J. Syst. Evol. Microbiol.">
        <title>The Global Catalogue of Microorganisms (GCM) 10K type strain sequencing project: providing services to taxonomists for standard genome sequencing and annotation.</title>
        <authorList>
            <consortium name="The Broad Institute Genomics Platform"/>
            <consortium name="The Broad Institute Genome Sequencing Center for Infectious Disease"/>
            <person name="Wu L."/>
            <person name="Ma J."/>
        </authorList>
    </citation>
    <scope>NUCLEOTIDE SEQUENCE [LARGE SCALE GENOMIC DNA]</scope>
    <source>
        <strain evidence="3">CCUG 43304</strain>
    </source>
</reference>
<keyword evidence="3" id="KW-1185">Reference proteome</keyword>
<organism evidence="2 3">
    <name type="scientific">Luethyella okanaganae</name>
    <dbReference type="NCBI Taxonomy" id="69372"/>
    <lineage>
        <taxon>Bacteria</taxon>
        <taxon>Bacillati</taxon>
        <taxon>Actinomycetota</taxon>
        <taxon>Actinomycetes</taxon>
        <taxon>Micrococcales</taxon>
        <taxon>Microbacteriaceae</taxon>
        <taxon>Luethyella</taxon>
    </lineage>
</organism>
<evidence type="ECO:0000313" key="3">
    <source>
        <dbReference type="Proteomes" id="UP001596306"/>
    </source>
</evidence>
<protein>
    <submittedName>
        <fullName evidence="2">Uncharacterized protein</fullName>
    </submittedName>
</protein>
<gene>
    <name evidence="2" type="ORF">ACFQB0_11395</name>
</gene>
<feature type="compositionally biased region" description="Basic and acidic residues" evidence="1">
    <location>
        <begin position="12"/>
        <end position="22"/>
    </location>
</feature>
<evidence type="ECO:0000313" key="2">
    <source>
        <dbReference type="EMBL" id="MFC6356711.1"/>
    </source>
</evidence>
<sequence>MELRDRGRRATRAIDDSRDRRLARSTTRAIDDTPAIDMGGATVARADASTPVVGGLG</sequence>
<proteinExistence type="predicted"/>